<dbReference type="InterPro" id="IPR035669">
    <property type="entry name" value="SGNH_plant_lipase-like"/>
</dbReference>
<keyword evidence="10" id="KW-1185">Reference proteome</keyword>
<dbReference type="CDD" id="cd01837">
    <property type="entry name" value="SGNH_plant_lipase_like"/>
    <property type="match status" value="1"/>
</dbReference>
<evidence type="ECO:0000256" key="4">
    <source>
        <dbReference type="ARBA" id="ARBA00022729"/>
    </source>
</evidence>
<dbReference type="GO" id="GO:0016042">
    <property type="term" value="P:lipid catabolic process"/>
    <property type="evidence" value="ECO:0007669"/>
    <property type="project" value="UniProtKB-KW"/>
</dbReference>
<dbReference type="Pfam" id="PF00657">
    <property type="entry name" value="Lipase_GDSL"/>
    <property type="match status" value="1"/>
</dbReference>
<evidence type="ECO:0000313" key="10">
    <source>
        <dbReference type="Proteomes" id="UP001159364"/>
    </source>
</evidence>
<sequence>MKLTVFSFLFLYLDSITRVLSSSPLVPALYVFGDSLFDNGNNNFLPTLARANFKPYGVNFVKGVTGRFTNGRTLPDYIADYVGLPYPPPYMSIRESTPVTGLNYASGSCGILPETGSTLGKCLTLDNQIELFQHTVRSELPKQFKTRNQLLDYLSKSLFVFSIGSNDYINNYFQSKLFHQTKIYSPQGFADHLLSQLSQSFERLYNLGVRKLVMFEIGPIGCIPSIAKNRANKSGKCDEDSNQIVSYFNDKLPQMLRNLTSTLQASSFVHGRASWLGYDAIMNPSNYGLMDSSNPCCTTWLNGTSGCIPLLKACKNPDNHYFFDAYHLTEAALSVIAAHCINDTSVCKPPISQLVQM</sequence>
<protein>
    <recommendedName>
        <fullName evidence="11">GDSL esterase/lipase 7</fullName>
    </recommendedName>
</protein>
<dbReference type="GO" id="GO:0005576">
    <property type="term" value="C:extracellular region"/>
    <property type="evidence" value="ECO:0007669"/>
    <property type="project" value="UniProtKB-SubCell"/>
</dbReference>
<dbReference type="InterPro" id="IPR051238">
    <property type="entry name" value="GDSL_esterase/lipase"/>
</dbReference>
<dbReference type="GO" id="GO:0016788">
    <property type="term" value="F:hydrolase activity, acting on ester bonds"/>
    <property type="evidence" value="ECO:0007669"/>
    <property type="project" value="InterPro"/>
</dbReference>
<keyword evidence="6" id="KW-0442">Lipid degradation</keyword>
<gene>
    <name evidence="9" type="ORF">K2173_020105</name>
</gene>
<evidence type="ECO:0008006" key="11">
    <source>
        <dbReference type="Google" id="ProtNLM"/>
    </source>
</evidence>
<comment type="subcellular location">
    <subcellularLocation>
        <location evidence="1">Secreted</location>
    </subcellularLocation>
</comment>
<comment type="similarity">
    <text evidence="2">Belongs to the 'GDSL' lipolytic enzyme family.</text>
</comment>
<comment type="caution">
    <text evidence="9">The sequence shown here is derived from an EMBL/GenBank/DDBJ whole genome shotgun (WGS) entry which is preliminary data.</text>
</comment>
<evidence type="ECO:0000256" key="8">
    <source>
        <dbReference type="SAM" id="SignalP"/>
    </source>
</evidence>
<dbReference type="InterPro" id="IPR001087">
    <property type="entry name" value="GDSL"/>
</dbReference>
<feature type="signal peptide" evidence="8">
    <location>
        <begin position="1"/>
        <end position="21"/>
    </location>
</feature>
<keyword evidence="4 8" id="KW-0732">Signal</keyword>
<reference evidence="9 10" key="1">
    <citation type="submission" date="2021-09" db="EMBL/GenBank/DDBJ databases">
        <title>Genomic insights and catalytic innovation underlie evolution of tropane alkaloids biosynthesis.</title>
        <authorList>
            <person name="Wang Y.-J."/>
            <person name="Tian T."/>
            <person name="Huang J.-P."/>
            <person name="Huang S.-X."/>
        </authorList>
    </citation>
    <scope>NUCLEOTIDE SEQUENCE [LARGE SCALE GENOMIC DNA]</scope>
    <source>
        <strain evidence="9">KIB-2018</strain>
        <tissue evidence="9">Leaf</tissue>
    </source>
</reference>
<evidence type="ECO:0000256" key="1">
    <source>
        <dbReference type="ARBA" id="ARBA00004613"/>
    </source>
</evidence>
<proteinExistence type="inferred from homology"/>
<dbReference type="PANTHER" id="PTHR45650:SF14">
    <property type="entry name" value="GDSL ESTERASE_LIPASE 7-LIKE"/>
    <property type="match status" value="1"/>
</dbReference>
<keyword evidence="7" id="KW-0443">Lipid metabolism</keyword>
<evidence type="ECO:0000256" key="5">
    <source>
        <dbReference type="ARBA" id="ARBA00022801"/>
    </source>
</evidence>
<evidence type="ECO:0000313" key="9">
    <source>
        <dbReference type="EMBL" id="KAJ8775101.1"/>
    </source>
</evidence>
<feature type="chain" id="PRO_5043787631" description="GDSL esterase/lipase 7" evidence="8">
    <location>
        <begin position="22"/>
        <end position="357"/>
    </location>
</feature>
<accession>A0AAV8U731</accession>
<evidence type="ECO:0000256" key="7">
    <source>
        <dbReference type="ARBA" id="ARBA00023098"/>
    </source>
</evidence>
<keyword evidence="5" id="KW-0378">Hydrolase</keyword>
<dbReference type="EMBL" id="JAIWQS010000001">
    <property type="protein sequence ID" value="KAJ8775101.1"/>
    <property type="molecule type" value="Genomic_DNA"/>
</dbReference>
<evidence type="ECO:0000256" key="6">
    <source>
        <dbReference type="ARBA" id="ARBA00022963"/>
    </source>
</evidence>
<keyword evidence="3" id="KW-0964">Secreted</keyword>
<name>A0AAV8U731_9ROSI</name>
<dbReference type="PANTHER" id="PTHR45650">
    <property type="entry name" value="GDSL-LIKE LIPASE/ACYLHYDROLASE-RELATED"/>
    <property type="match status" value="1"/>
</dbReference>
<evidence type="ECO:0000256" key="3">
    <source>
        <dbReference type="ARBA" id="ARBA00022525"/>
    </source>
</evidence>
<dbReference type="InterPro" id="IPR036514">
    <property type="entry name" value="SGNH_hydro_sf"/>
</dbReference>
<organism evidence="9 10">
    <name type="scientific">Erythroxylum novogranatense</name>
    <dbReference type="NCBI Taxonomy" id="1862640"/>
    <lineage>
        <taxon>Eukaryota</taxon>
        <taxon>Viridiplantae</taxon>
        <taxon>Streptophyta</taxon>
        <taxon>Embryophyta</taxon>
        <taxon>Tracheophyta</taxon>
        <taxon>Spermatophyta</taxon>
        <taxon>Magnoliopsida</taxon>
        <taxon>eudicotyledons</taxon>
        <taxon>Gunneridae</taxon>
        <taxon>Pentapetalae</taxon>
        <taxon>rosids</taxon>
        <taxon>fabids</taxon>
        <taxon>Malpighiales</taxon>
        <taxon>Erythroxylaceae</taxon>
        <taxon>Erythroxylum</taxon>
    </lineage>
</organism>
<dbReference type="AlphaFoldDB" id="A0AAV8U731"/>
<evidence type="ECO:0000256" key="2">
    <source>
        <dbReference type="ARBA" id="ARBA00008668"/>
    </source>
</evidence>
<dbReference type="Gene3D" id="3.40.50.1110">
    <property type="entry name" value="SGNH hydrolase"/>
    <property type="match status" value="1"/>
</dbReference>
<dbReference type="Proteomes" id="UP001159364">
    <property type="component" value="Linkage Group LG01"/>
</dbReference>